<dbReference type="PANTHER" id="PTHR24279">
    <property type="entry name" value="CYTOCHROME P450"/>
    <property type="match status" value="1"/>
</dbReference>
<dbReference type="GO" id="GO:0006704">
    <property type="term" value="P:glucocorticoid biosynthetic process"/>
    <property type="evidence" value="ECO:0007669"/>
    <property type="project" value="TreeGrafter"/>
</dbReference>
<dbReference type="GO" id="GO:0005506">
    <property type="term" value="F:iron ion binding"/>
    <property type="evidence" value="ECO:0007669"/>
    <property type="project" value="InterPro"/>
</dbReference>
<evidence type="ECO:0000256" key="7">
    <source>
        <dbReference type="ARBA" id="ARBA00023004"/>
    </source>
</evidence>
<evidence type="ECO:0000256" key="10">
    <source>
        <dbReference type="RuleBase" id="RU000461"/>
    </source>
</evidence>
<dbReference type="SUPFAM" id="SSF48264">
    <property type="entry name" value="Cytochrome P450"/>
    <property type="match status" value="1"/>
</dbReference>
<keyword evidence="3 9" id="KW-0349">Heme</keyword>
<dbReference type="STRING" id="1868482.ENSTSYP00000010379"/>
<evidence type="ECO:0000256" key="9">
    <source>
        <dbReference type="PIRSR" id="PIRSR602401-1"/>
    </source>
</evidence>
<feature type="region of interest" description="Disordered" evidence="11">
    <location>
        <begin position="29"/>
        <end position="133"/>
    </location>
</feature>
<dbReference type="RefSeq" id="XP_008057052.2">
    <property type="nucleotide sequence ID" value="XM_008058861.2"/>
</dbReference>
<dbReference type="GO" id="GO:0016705">
    <property type="term" value="F:oxidoreductase activity, acting on paired donors, with incorporation or reduction of molecular oxygen"/>
    <property type="evidence" value="ECO:0007669"/>
    <property type="project" value="InterPro"/>
</dbReference>
<dbReference type="GO" id="GO:0034650">
    <property type="term" value="P:cortisol metabolic process"/>
    <property type="evidence" value="ECO:0007669"/>
    <property type="project" value="TreeGrafter"/>
</dbReference>
<dbReference type="GO" id="GO:0042359">
    <property type="term" value="P:vitamin D metabolic process"/>
    <property type="evidence" value="ECO:0007669"/>
    <property type="project" value="UniProtKB-ARBA"/>
</dbReference>
<evidence type="ECO:0000256" key="3">
    <source>
        <dbReference type="ARBA" id="ARBA00022617"/>
    </source>
</evidence>
<evidence type="ECO:0000256" key="8">
    <source>
        <dbReference type="ARBA" id="ARBA00023033"/>
    </source>
</evidence>
<dbReference type="GO" id="GO:0006700">
    <property type="term" value="P:C21-steroid hormone biosynthetic process"/>
    <property type="evidence" value="ECO:0007669"/>
    <property type="project" value="TreeGrafter"/>
</dbReference>
<keyword evidence="4 9" id="KW-0479">Metal-binding</keyword>
<keyword evidence="5" id="KW-0809">Transit peptide</keyword>
<dbReference type="PROSITE" id="PS00086">
    <property type="entry name" value="CYTOCHROME_P450"/>
    <property type="match status" value="1"/>
</dbReference>
<dbReference type="OrthoDB" id="3945418at2759"/>
<dbReference type="Pfam" id="PF00067">
    <property type="entry name" value="p450"/>
    <property type="match status" value="1"/>
</dbReference>
<evidence type="ECO:0000313" key="13">
    <source>
        <dbReference type="RefSeq" id="XP_008057052.2"/>
    </source>
</evidence>
<evidence type="ECO:0000256" key="4">
    <source>
        <dbReference type="ARBA" id="ARBA00022723"/>
    </source>
</evidence>
<keyword evidence="8 10" id="KW-0503">Monooxygenase</keyword>
<sequence length="626" mass="69856">MFLALGKASGSCSLWGHVGVTGAPALWAGDPAGQARPGPVSRGRASLFGKPRRTWLHPPRSSDPAKSSRESAGGRARESAAAAARAPGLPPSQPVLAGLPSRRVSPRERRLRVSARSRSGGAEKWAGAGHRPLNSPLPSCLGRRRVRLRSSAEIPSVGPLRFLFQVFVRGYALQMHQLQVLNKAKYGPMWISHLGPKKHVNLASAPLLEQVMRQEGKYPVRNDMEQWKEHRDQHGLAYGPFTTEGQHWYRLRHALNQRLLKPAEAALYADALNEVIDDFMTRLDQLRAESATGDEVPNVAHLFYYFALEAISYILFEKRIGCLERSIPEDTVAFVRSVGLMFQNSIYATFLPKWTRSLLPFWKNYLDGWNVIFSFGKKLIDEKLKEVEAQLQAGGPDGAQVSGYLHFLLTSGQLSPRDTMGSLPELLMAGVDTTSNTLTWALYHLSKNPEIQAALHEEVVGVVPAGQVPQHKDFAHMPLLKAVLKETLRLYPVVPINSRVIMEKEIEVGGFLFPKNTQFVLCHYVVSRDPSIFSEPESFQPYRWLKNSQPDAHRIQHPFGSVPFGYGVRACLGRRIAELEMQLLLARLLQQYEVVLAPGTGELKSVARIVLVPNKKVGLRFLKRQH</sequence>
<proteinExistence type="inferred from homology"/>
<accession>A0A1U7TVF1</accession>
<keyword evidence="7 9" id="KW-0408">Iron</keyword>
<feature type="binding site" description="axial binding residue" evidence="9">
    <location>
        <position position="571"/>
    </location>
    <ligand>
        <name>heme</name>
        <dbReference type="ChEBI" id="CHEBI:30413"/>
    </ligand>
    <ligandPart>
        <name>Fe</name>
        <dbReference type="ChEBI" id="CHEBI:18248"/>
    </ligandPart>
</feature>
<evidence type="ECO:0000256" key="5">
    <source>
        <dbReference type="ARBA" id="ARBA00022946"/>
    </source>
</evidence>
<dbReference type="PRINTS" id="PR00463">
    <property type="entry name" value="EP450I"/>
</dbReference>
<dbReference type="FunFam" id="1.10.630.10:FF:000006">
    <property type="entry name" value="Cytochrome P450 302a1, mitochondrial"/>
    <property type="match status" value="1"/>
</dbReference>
<dbReference type="GO" id="GO:0005743">
    <property type="term" value="C:mitochondrial inner membrane"/>
    <property type="evidence" value="ECO:0007669"/>
    <property type="project" value="TreeGrafter"/>
</dbReference>
<dbReference type="GeneID" id="103261235"/>
<evidence type="ECO:0000313" key="12">
    <source>
        <dbReference type="Proteomes" id="UP000189704"/>
    </source>
</evidence>
<dbReference type="PRINTS" id="PR00385">
    <property type="entry name" value="P450"/>
</dbReference>
<dbReference type="InterPro" id="IPR017972">
    <property type="entry name" value="Cyt_P450_CS"/>
</dbReference>
<keyword evidence="6 10" id="KW-0560">Oxidoreductase</keyword>
<comment type="cofactor">
    <cofactor evidence="1 9">
        <name>heme</name>
        <dbReference type="ChEBI" id="CHEBI:30413"/>
    </cofactor>
</comment>
<dbReference type="InterPro" id="IPR050479">
    <property type="entry name" value="CYP11_CYP27_families"/>
</dbReference>
<evidence type="ECO:0000256" key="1">
    <source>
        <dbReference type="ARBA" id="ARBA00001971"/>
    </source>
</evidence>
<dbReference type="GO" id="GO:0008203">
    <property type="term" value="P:cholesterol metabolic process"/>
    <property type="evidence" value="ECO:0007669"/>
    <property type="project" value="TreeGrafter"/>
</dbReference>
<protein>
    <submittedName>
        <fullName evidence="13">Sterol 26-hydroxylase, mitochondrial</fullName>
    </submittedName>
</protein>
<keyword evidence="12" id="KW-1185">Reference proteome</keyword>
<reference evidence="13" key="1">
    <citation type="submission" date="2025-08" db="UniProtKB">
        <authorList>
            <consortium name="RefSeq"/>
        </authorList>
    </citation>
    <scope>IDENTIFICATION</scope>
</reference>
<dbReference type="Gene3D" id="1.10.630.10">
    <property type="entry name" value="Cytochrome P450"/>
    <property type="match status" value="1"/>
</dbReference>
<evidence type="ECO:0000256" key="2">
    <source>
        <dbReference type="ARBA" id="ARBA00010617"/>
    </source>
</evidence>
<evidence type="ECO:0000256" key="6">
    <source>
        <dbReference type="ARBA" id="ARBA00023002"/>
    </source>
</evidence>
<dbReference type="AlphaFoldDB" id="A0A1U7TVF1"/>
<name>A0A1U7TVF1_CARSF</name>
<evidence type="ECO:0000256" key="11">
    <source>
        <dbReference type="SAM" id="MobiDB-lite"/>
    </source>
</evidence>
<dbReference type="GO" id="GO:0004497">
    <property type="term" value="F:monooxygenase activity"/>
    <property type="evidence" value="ECO:0007669"/>
    <property type="project" value="UniProtKB-KW"/>
</dbReference>
<dbReference type="Proteomes" id="UP000189704">
    <property type="component" value="Unplaced"/>
</dbReference>
<dbReference type="InterPro" id="IPR036396">
    <property type="entry name" value="Cyt_P450_sf"/>
</dbReference>
<dbReference type="GO" id="GO:0071375">
    <property type="term" value="P:cellular response to peptide hormone stimulus"/>
    <property type="evidence" value="ECO:0007669"/>
    <property type="project" value="TreeGrafter"/>
</dbReference>
<dbReference type="InterPro" id="IPR002401">
    <property type="entry name" value="Cyt_P450_E_grp-I"/>
</dbReference>
<dbReference type="InterPro" id="IPR001128">
    <property type="entry name" value="Cyt_P450"/>
</dbReference>
<dbReference type="PANTHER" id="PTHR24279:SF123">
    <property type="entry name" value="CYTOCHROME P450 FAMILY 27 SUBFAMILY A MEMBER 1"/>
    <property type="match status" value="1"/>
</dbReference>
<gene>
    <name evidence="13" type="primary">LOC103261235</name>
</gene>
<feature type="compositionally biased region" description="Low complexity" evidence="11">
    <location>
        <begin position="70"/>
        <end position="86"/>
    </location>
</feature>
<dbReference type="CTD" id="1593"/>
<dbReference type="GO" id="GO:0020037">
    <property type="term" value="F:heme binding"/>
    <property type="evidence" value="ECO:0007669"/>
    <property type="project" value="InterPro"/>
</dbReference>
<organism evidence="12 13">
    <name type="scientific">Carlito syrichta</name>
    <name type="common">Philippine tarsier</name>
    <name type="synonym">Tarsius syrichta</name>
    <dbReference type="NCBI Taxonomy" id="1868482"/>
    <lineage>
        <taxon>Eukaryota</taxon>
        <taxon>Metazoa</taxon>
        <taxon>Chordata</taxon>
        <taxon>Craniata</taxon>
        <taxon>Vertebrata</taxon>
        <taxon>Euteleostomi</taxon>
        <taxon>Mammalia</taxon>
        <taxon>Eutheria</taxon>
        <taxon>Euarchontoglires</taxon>
        <taxon>Primates</taxon>
        <taxon>Haplorrhini</taxon>
        <taxon>Tarsiiformes</taxon>
        <taxon>Tarsiidae</taxon>
        <taxon>Carlito</taxon>
    </lineage>
</organism>
<dbReference type="KEGG" id="csyr:103261235"/>
<comment type="similarity">
    <text evidence="2 10">Belongs to the cytochrome P450 family.</text>
</comment>